<evidence type="ECO:0000256" key="5">
    <source>
        <dbReference type="ARBA" id="ARBA00022982"/>
    </source>
</evidence>
<dbReference type="InterPro" id="IPR011894">
    <property type="entry name" value="PorC_KorC"/>
</dbReference>
<evidence type="ECO:0000256" key="8">
    <source>
        <dbReference type="ARBA" id="ARBA00023014"/>
    </source>
</evidence>
<dbReference type="InterPro" id="IPR002869">
    <property type="entry name" value="Pyrv_flavodox_OxRed_cen"/>
</dbReference>
<sequence length="264" mass="29048">MFAQDFAIYGAERRGAPVTAFVRLSDSPILERGYIFNPGYVLVTEPSLLFDPTVKPLEGMEEGSVLFVNSSKEVRIIPSRRVRLLQRDITGLALKHIGRDVLSAAMGAVACKLSGLISIRSVIESVEEELAELGLEQDAIEKNVQLAKECYFTVESTGLRSTSHMPPHRVVDVQYLGEKGVPDLLSTGNSILRKTGSWRVFTPIVRNELCTACGICYTSCPEGCISLDERGYPAIDYDHCKGCMVCATECPRKAISVEREAPWS</sequence>
<evidence type="ECO:0000256" key="1">
    <source>
        <dbReference type="ARBA" id="ARBA00001966"/>
    </source>
</evidence>
<comment type="caution">
    <text evidence="10">The sequence shown here is derived from an EMBL/GenBank/DDBJ whole genome shotgun (WGS) entry which is preliminary data.</text>
</comment>
<evidence type="ECO:0000256" key="3">
    <source>
        <dbReference type="ARBA" id="ARBA00022723"/>
    </source>
</evidence>
<feature type="domain" description="4Fe-4S ferredoxin-type" evidence="9">
    <location>
        <begin position="201"/>
        <end position="230"/>
    </location>
</feature>
<evidence type="ECO:0000256" key="2">
    <source>
        <dbReference type="ARBA" id="ARBA00022485"/>
    </source>
</evidence>
<keyword evidence="5" id="KW-0813">Transport</keyword>
<feature type="domain" description="4Fe-4S ferredoxin-type" evidence="9">
    <location>
        <begin position="231"/>
        <end position="260"/>
    </location>
</feature>
<evidence type="ECO:0000256" key="6">
    <source>
        <dbReference type="ARBA" id="ARBA00023002"/>
    </source>
</evidence>
<organism evidence="10 11">
    <name type="scientific">Candidatus Terraquivivens tikiterensis</name>
    <dbReference type="NCBI Taxonomy" id="1980982"/>
    <lineage>
        <taxon>Archaea</taxon>
        <taxon>Nitrososphaerota</taxon>
        <taxon>Candidatus Wolframiiraptoraceae</taxon>
        <taxon>Candidatus Terraquivivens</taxon>
    </lineage>
</organism>
<dbReference type="NCBIfam" id="TIGR02179">
    <property type="entry name" value="PorD_KorD"/>
    <property type="match status" value="1"/>
</dbReference>
<proteinExistence type="predicted"/>
<keyword evidence="2" id="KW-0004">4Fe-4S</keyword>
<dbReference type="NCBIfam" id="TIGR02175">
    <property type="entry name" value="PorC_KorC"/>
    <property type="match status" value="1"/>
</dbReference>
<keyword evidence="7" id="KW-0408">Iron</keyword>
<dbReference type="PROSITE" id="PS00198">
    <property type="entry name" value="4FE4S_FER_1"/>
    <property type="match status" value="2"/>
</dbReference>
<accession>A0A2R7Y2P2</accession>
<keyword evidence="4" id="KW-0677">Repeat</keyword>
<protein>
    <recommendedName>
        <fullName evidence="9">4Fe-4S ferredoxin-type domain-containing protein</fullName>
    </recommendedName>
</protein>
<dbReference type="Gene3D" id="3.40.920.10">
    <property type="entry name" value="Pyruvate-ferredoxin oxidoreductase, PFOR, domain III"/>
    <property type="match status" value="1"/>
</dbReference>
<dbReference type="PANTHER" id="PTHR43724:SF1">
    <property type="entry name" value="PYRUVATE SYNTHASE SUBUNIT PORD"/>
    <property type="match status" value="1"/>
</dbReference>
<dbReference type="Pfam" id="PF12838">
    <property type="entry name" value="Fer4_7"/>
    <property type="match status" value="1"/>
</dbReference>
<dbReference type="EMBL" id="NDWU01000027">
    <property type="protein sequence ID" value="PUA31082.1"/>
    <property type="molecule type" value="Genomic_DNA"/>
</dbReference>
<dbReference type="GO" id="GO:0016625">
    <property type="term" value="F:oxidoreductase activity, acting on the aldehyde or oxo group of donors, iron-sulfur protein as acceptor"/>
    <property type="evidence" value="ECO:0007669"/>
    <property type="project" value="InterPro"/>
</dbReference>
<dbReference type="Pfam" id="PF01558">
    <property type="entry name" value="POR"/>
    <property type="match status" value="1"/>
</dbReference>
<dbReference type="PROSITE" id="PS51379">
    <property type="entry name" value="4FE4S_FER_2"/>
    <property type="match status" value="2"/>
</dbReference>
<evidence type="ECO:0000256" key="7">
    <source>
        <dbReference type="ARBA" id="ARBA00023004"/>
    </source>
</evidence>
<evidence type="ECO:0000313" key="10">
    <source>
        <dbReference type="EMBL" id="PUA31082.1"/>
    </source>
</evidence>
<keyword evidence="6" id="KW-0560">Oxidoreductase</keyword>
<dbReference type="AlphaFoldDB" id="A0A2R7Y2P2"/>
<dbReference type="GO" id="GO:0046872">
    <property type="term" value="F:metal ion binding"/>
    <property type="evidence" value="ECO:0007669"/>
    <property type="project" value="UniProtKB-KW"/>
</dbReference>
<keyword evidence="5" id="KW-0249">Electron transport</keyword>
<keyword evidence="3" id="KW-0479">Metal-binding</keyword>
<keyword evidence="8" id="KW-0411">Iron-sulfur</keyword>
<evidence type="ECO:0000256" key="4">
    <source>
        <dbReference type="ARBA" id="ARBA00022737"/>
    </source>
</evidence>
<dbReference type="PANTHER" id="PTHR43724">
    <property type="entry name" value="PYRUVATE SYNTHASE SUBUNIT PORD"/>
    <property type="match status" value="1"/>
</dbReference>
<dbReference type="InterPro" id="IPR017900">
    <property type="entry name" value="4Fe4S_Fe_S_CS"/>
</dbReference>
<dbReference type="Gene3D" id="3.30.70.20">
    <property type="match status" value="1"/>
</dbReference>
<dbReference type="SUPFAM" id="SSF53323">
    <property type="entry name" value="Pyruvate-ferredoxin oxidoreductase, PFOR, domain III"/>
    <property type="match status" value="1"/>
</dbReference>
<dbReference type="GO" id="GO:0051539">
    <property type="term" value="F:4 iron, 4 sulfur cluster binding"/>
    <property type="evidence" value="ECO:0007669"/>
    <property type="project" value="UniProtKB-KW"/>
</dbReference>
<dbReference type="InterPro" id="IPR017896">
    <property type="entry name" value="4Fe4S_Fe-S-bd"/>
</dbReference>
<comment type="cofactor">
    <cofactor evidence="1">
        <name>[4Fe-4S] cluster</name>
        <dbReference type="ChEBI" id="CHEBI:49883"/>
    </cofactor>
</comment>
<evidence type="ECO:0000313" key="11">
    <source>
        <dbReference type="Proteomes" id="UP000244066"/>
    </source>
</evidence>
<dbReference type="Proteomes" id="UP000244066">
    <property type="component" value="Unassembled WGS sequence"/>
</dbReference>
<dbReference type="InterPro" id="IPR011898">
    <property type="entry name" value="PorD_KorD"/>
</dbReference>
<reference evidence="10 11" key="1">
    <citation type="submission" date="2017-04" db="EMBL/GenBank/DDBJ databases">
        <title>Draft Aigarchaeota genome from a New Zealand hot spring.</title>
        <authorList>
            <person name="Reysenbach A.-L."/>
            <person name="Donaho J.A."/>
            <person name="Gerhart J."/>
            <person name="Kelley J.F."/>
            <person name="Kouba K."/>
            <person name="Podar M."/>
            <person name="Stott M."/>
        </authorList>
    </citation>
    <scope>NUCLEOTIDE SEQUENCE [LARGE SCALE GENOMIC DNA]</scope>
    <source>
        <strain evidence="10">NZ13_MG1</strain>
    </source>
</reference>
<name>A0A2R7Y2P2_9ARCH</name>
<gene>
    <name evidence="10" type="ORF">B9J98_07790</name>
</gene>
<dbReference type="InterPro" id="IPR019752">
    <property type="entry name" value="Pyrv/ketoisovalerate_OxRed_cat"/>
</dbReference>
<evidence type="ECO:0000259" key="9">
    <source>
        <dbReference type="PROSITE" id="PS51379"/>
    </source>
</evidence>
<dbReference type="SUPFAM" id="SSF54862">
    <property type="entry name" value="4Fe-4S ferredoxins"/>
    <property type="match status" value="1"/>
</dbReference>